<evidence type="ECO:0000256" key="1">
    <source>
        <dbReference type="SAM" id="MobiDB-lite"/>
    </source>
</evidence>
<keyword evidence="4" id="KW-1185">Reference proteome</keyword>
<keyword evidence="2" id="KW-0472">Membrane</keyword>
<dbReference type="RefSeq" id="WP_150891717.1">
    <property type="nucleotide sequence ID" value="NZ_VYUY01000003.1"/>
</dbReference>
<proteinExistence type="predicted"/>
<protein>
    <submittedName>
        <fullName evidence="3">Methionine/alanine import family NSS transporter small subunit</fullName>
    </submittedName>
</protein>
<dbReference type="EMBL" id="VYUY01000003">
    <property type="protein sequence ID" value="KAA9135863.1"/>
    <property type="molecule type" value="Genomic_DNA"/>
</dbReference>
<keyword evidence="2" id="KW-1133">Transmembrane helix</keyword>
<dbReference type="Pfam" id="PF16951">
    <property type="entry name" value="MaAIMP_sms"/>
    <property type="match status" value="1"/>
</dbReference>
<dbReference type="Proteomes" id="UP000326838">
    <property type="component" value="Unassembled WGS sequence"/>
</dbReference>
<gene>
    <name evidence="3" type="ORF">F6B40_01380</name>
</gene>
<sequence length="55" mass="6030">MSTLAVVFLVLAVVILWGGLISSVLYLRARPERSSFPPGGEDDEREDTPIIARDT</sequence>
<reference evidence="4" key="1">
    <citation type="submission" date="2019-09" db="EMBL/GenBank/DDBJ databases">
        <title>Mumia zhuanghuii sp. nov. isolated from the intestinal contents of plateau pika (Ochotona curzoniae) in the Qinghai-Tibet plateau of China.</title>
        <authorList>
            <person name="Tian Z."/>
        </authorList>
    </citation>
    <scope>NUCLEOTIDE SEQUENCE [LARGE SCALE GENOMIC DNA]</scope>
    <source>
        <strain evidence="4">L-033</strain>
    </source>
</reference>
<dbReference type="NCBIfam" id="NF033493">
    <property type="entry name" value="MetS_like_NSS"/>
    <property type="match status" value="1"/>
</dbReference>
<dbReference type="InterPro" id="IPR031596">
    <property type="entry name" value="MaAIMP_sms"/>
</dbReference>
<organism evidence="3 4">
    <name type="scientific">Microbacterium caowuchunii</name>
    <dbReference type="NCBI Taxonomy" id="2614638"/>
    <lineage>
        <taxon>Bacteria</taxon>
        <taxon>Bacillati</taxon>
        <taxon>Actinomycetota</taxon>
        <taxon>Actinomycetes</taxon>
        <taxon>Micrococcales</taxon>
        <taxon>Microbacteriaceae</taxon>
        <taxon>Microbacterium</taxon>
    </lineage>
</organism>
<evidence type="ECO:0000256" key="2">
    <source>
        <dbReference type="SAM" id="Phobius"/>
    </source>
</evidence>
<accession>A0A5N0TL27</accession>
<keyword evidence="2" id="KW-0812">Transmembrane</keyword>
<dbReference type="AlphaFoldDB" id="A0A5N0TL27"/>
<name>A0A5N0TL27_9MICO</name>
<comment type="caution">
    <text evidence="3">The sequence shown here is derived from an EMBL/GenBank/DDBJ whole genome shotgun (WGS) entry which is preliminary data.</text>
</comment>
<feature type="region of interest" description="Disordered" evidence="1">
    <location>
        <begin position="32"/>
        <end position="55"/>
    </location>
</feature>
<evidence type="ECO:0000313" key="4">
    <source>
        <dbReference type="Proteomes" id="UP000326838"/>
    </source>
</evidence>
<evidence type="ECO:0000313" key="3">
    <source>
        <dbReference type="EMBL" id="KAA9135863.1"/>
    </source>
</evidence>
<feature type="transmembrane region" description="Helical" evidence="2">
    <location>
        <begin position="6"/>
        <end position="27"/>
    </location>
</feature>